<organism evidence="1 2">
    <name type="scientific">Microcystis aeruginosa (strain NIES-843 / IAM M-2473)</name>
    <dbReference type="NCBI Taxonomy" id="449447"/>
    <lineage>
        <taxon>Bacteria</taxon>
        <taxon>Bacillati</taxon>
        <taxon>Cyanobacteriota</taxon>
        <taxon>Cyanophyceae</taxon>
        <taxon>Oscillatoriophycideae</taxon>
        <taxon>Chroococcales</taxon>
        <taxon>Microcystaceae</taxon>
        <taxon>Microcystis</taxon>
    </lineage>
</organism>
<dbReference type="HOGENOM" id="CLU_3009241_0_0_3"/>
<accession>B0JKL8</accession>
<reference evidence="1 2" key="1">
    <citation type="journal article" date="2007" name="DNA Res.">
        <title>Complete genomic structure of the bloom-forming toxic cyanobacterium Microcystis aeruginosa NIES-843.</title>
        <authorList>
            <person name="Kaneko T."/>
            <person name="Nakajima N."/>
            <person name="Okamoto S."/>
            <person name="Suzuki I."/>
            <person name="Tanabe Y."/>
            <person name="Tamaoki M."/>
            <person name="Nakamura Y."/>
            <person name="Kasai F."/>
            <person name="Watanabe A."/>
            <person name="Kawashima K."/>
            <person name="Kishida Y."/>
            <person name="Ono A."/>
            <person name="Shimizu Y."/>
            <person name="Takahashi C."/>
            <person name="Minami C."/>
            <person name="Fujishiro T."/>
            <person name="Kohara M."/>
            <person name="Katoh M."/>
            <person name="Nakazaki N."/>
            <person name="Nakayama S."/>
            <person name="Yamada M."/>
            <person name="Tabata S."/>
            <person name="Watanabe M.M."/>
        </authorList>
    </citation>
    <scope>NUCLEOTIDE SEQUENCE [LARGE SCALE GENOMIC DNA]</scope>
    <source>
        <strain evidence="2">NIES-843 / IAM M-247</strain>
    </source>
</reference>
<dbReference type="AlphaFoldDB" id="B0JKL8"/>
<proteinExistence type="predicted"/>
<dbReference type="PaxDb" id="449447-MAE_29850"/>
<dbReference type="Proteomes" id="UP000001510">
    <property type="component" value="Chromosome"/>
</dbReference>
<evidence type="ECO:0000313" key="2">
    <source>
        <dbReference type="Proteomes" id="UP000001510"/>
    </source>
</evidence>
<keyword evidence="2" id="KW-1185">Reference proteome</keyword>
<protein>
    <submittedName>
        <fullName evidence="1">Uncharacterized protein</fullName>
    </submittedName>
</protein>
<gene>
    <name evidence="1" type="ordered locus">MAE_29850</name>
</gene>
<evidence type="ECO:0000313" key="1">
    <source>
        <dbReference type="EMBL" id="BAG02807.1"/>
    </source>
</evidence>
<sequence>MLYDLLLTKHTLILVFPEHTFSFTGFGWDDNLLSASYVLTLFWDSGGDRIKIYRVC</sequence>
<dbReference type="EnsemblBacteria" id="BAG02807">
    <property type="protein sequence ID" value="BAG02807"/>
    <property type="gene ID" value="MAE_29850"/>
</dbReference>
<dbReference type="EMBL" id="AP009552">
    <property type="protein sequence ID" value="BAG02807.1"/>
    <property type="molecule type" value="Genomic_DNA"/>
</dbReference>
<name>B0JKL8_MICAN</name>
<dbReference type="KEGG" id="mar:MAE_29850"/>